<dbReference type="EMBL" id="QPKB01000006">
    <property type="protein sequence ID" value="RWR87750.1"/>
    <property type="molecule type" value="Genomic_DNA"/>
</dbReference>
<dbReference type="AlphaFoldDB" id="A0A443PAJ4"/>
<accession>A0A443PAJ4</accession>
<proteinExistence type="predicted"/>
<sequence length="167" mass="19411">MKRRNFQSRDRQLFLIDRLIAREREREREREMLIQGATATFVRYFSRKCSPNLRKINPKVQPQEASVIAKDLYQIIKSNGPLTVPKTWDHVKEAGINGLNSKTHMKIMLKWMRGRKMLKLFCTHIGSSKKFLHSTLPEEPRTVLPDSSTAPVLETAKPSGKRKKLAR</sequence>
<name>A0A443PAJ4_9MAGN</name>
<protein>
    <submittedName>
        <fullName evidence="2">Tumor necrosis factor receptor superfamily member 21</fullName>
    </submittedName>
</protein>
<evidence type="ECO:0000313" key="3">
    <source>
        <dbReference type="Proteomes" id="UP000283530"/>
    </source>
</evidence>
<organism evidence="2 3">
    <name type="scientific">Cinnamomum micranthum f. kanehirae</name>
    <dbReference type="NCBI Taxonomy" id="337451"/>
    <lineage>
        <taxon>Eukaryota</taxon>
        <taxon>Viridiplantae</taxon>
        <taxon>Streptophyta</taxon>
        <taxon>Embryophyta</taxon>
        <taxon>Tracheophyta</taxon>
        <taxon>Spermatophyta</taxon>
        <taxon>Magnoliopsida</taxon>
        <taxon>Magnoliidae</taxon>
        <taxon>Laurales</taxon>
        <taxon>Lauraceae</taxon>
        <taxon>Cinnamomum</taxon>
    </lineage>
</organism>
<dbReference type="Proteomes" id="UP000283530">
    <property type="component" value="Unassembled WGS sequence"/>
</dbReference>
<comment type="caution">
    <text evidence="2">The sequence shown here is derived from an EMBL/GenBank/DDBJ whole genome shotgun (WGS) entry which is preliminary data.</text>
</comment>
<reference evidence="2 3" key="1">
    <citation type="journal article" date="2019" name="Nat. Plants">
        <title>Stout camphor tree genome fills gaps in understanding of flowering plant genome evolution.</title>
        <authorList>
            <person name="Chaw S.M."/>
            <person name="Liu Y.C."/>
            <person name="Wu Y.W."/>
            <person name="Wang H.Y."/>
            <person name="Lin C.I."/>
            <person name="Wu C.S."/>
            <person name="Ke H.M."/>
            <person name="Chang L.Y."/>
            <person name="Hsu C.Y."/>
            <person name="Yang H.T."/>
            <person name="Sudianto E."/>
            <person name="Hsu M.H."/>
            <person name="Wu K.P."/>
            <person name="Wang L.N."/>
            <person name="Leebens-Mack J.H."/>
            <person name="Tsai I.J."/>
        </authorList>
    </citation>
    <scope>NUCLEOTIDE SEQUENCE [LARGE SCALE GENOMIC DNA]</scope>
    <source>
        <strain evidence="3">cv. Chaw 1501</strain>
        <tissue evidence="2">Young leaves</tissue>
    </source>
</reference>
<dbReference type="OrthoDB" id="761792at2759"/>
<dbReference type="PANTHER" id="PTHR35110:SF1">
    <property type="entry name" value="EXPRESSED PROTEIN"/>
    <property type="match status" value="1"/>
</dbReference>
<evidence type="ECO:0000256" key="1">
    <source>
        <dbReference type="SAM" id="MobiDB-lite"/>
    </source>
</evidence>
<evidence type="ECO:0000313" key="2">
    <source>
        <dbReference type="EMBL" id="RWR87750.1"/>
    </source>
</evidence>
<feature type="region of interest" description="Disordered" evidence="1">
    <location>
        <begin position="140"/>
        <end position="167"/>
    </location>
</feature>
<keyword evidence="3" id="KW-1185">Reference proteome</keyword>
<keyword evidence="2" id="KW-0675">Receptor</keyword>
<dbReference type="STRING" id="337451.A0A443PAJ4"/>
<gene>
    <name evidence="2" type="ORF">CKAN_01670600</name>
</gene>
<dbReference type="PANTHER" id="PTHR35110">
    <property type="entry name" value="EXPRESSED PROTEIN"/>
    <property type="match status" value="1"/>
</dbReference>